<evidence type="ECO:0000313" key="2">
    <source>
        <dbReference type="EMBL" id="PPK68547.1"/>
    </source>
</evidence>
<comment type="caution">
    <text evidence="2">The sequence shown here is derived from an EMBL/GenBank/DDBJ whole genome shotgun (WGS) entry which is preliminary data.</text>
</comment>
<gene>
    <name evidence="2" type="ORF">CLV40_105276</name>
</gene>
<dbReference type="EMBL" id="PTIX01000005">
    <property type="protein sequence ID" value="PPK68547.1"/>
    <property type="molecule type" value="Genomic_DNA"/>
</dbReference>
<sequence length="280" mass="31803">MAYRLRVHVHERQELLRRVWTKHWHGAAVFRFEHMSIVDKAVRAALDRDFRRGLVPALLGAIGGVRYVRYGQHDVGWVAGLDAHRRVFAPDRPDPALDLWTALARSCGWWWPGDGECVVAERPSVFALDDVDDAIRPHRADGPAVRYPDGWSVHFWHGTAVPAWVIEDPTPERIDVERNAEVRRCAIEHLGWPAYLERSGSALVATAPDPGNQDAELRLYDLPAWAGARMLLAVNGSLERDGTRRRYGLRVPRWVDSPLQAAAWTYGLTTEQYATLLRRT</sequence>
<dbReference type="AlphaFoldDB" id="A0A2S6GTN7"/>
<dbReference type="Pfam" id="PF20530">
    <property type="entry name" value="DUF6745"/>
    <property type="match status" value="1"/>
</dbReference>
<evidence type="ECO:0000259" key="1">
    <source>
        <dbReference type="Pfam" id="PF20530"/>
    </source>
</evidence>
<keyword evidence="3" id="KW-1185">Reference proteome</keyword>
<dbReference type="Proteomes" id="UP000239203">
    <property type="component" value="Unassembled WGS sequence"/>
</dbReference>
<evidence type="ECO:0000313" key="3">
    <source>
        <dbReference type="Proteomes" id="UP000239203"/>
    </source>
</evidence>
<protein>
    <recommendedName>
        <fullName evidence="1">DUF6745 domain-containing protein</fullName>
    </recommendedName>
</protein>
<name>A0A2S6GTN7_9PSEU</name>
<organism evidence="2 3">
    <name type="scientific">Actinokineospora auranticolor</name>
    <dbReference type="NCBI Taxonomy" id="155976"/>
    <lineage>
        <taxon>Bacteria</taxon>
        <taxon>Bacillati</taxon>
        <taxon>Actinomycetota</taxon>
        <taxon>Actinomycetes</taxon>
        <taxon>Pseudonocardiales</taxon>
        <taxon>Pseudonocardiaceae</taxon>
        <taxon>Actinokineospora</taxon>
    </lineage>
</organism>
<proteinExistence type="predicted"/>
<dbReference type="InterPro" id="IPR046633">
    <property type="entry name" value="DUF6745"/>
</dbReference>
<accession>A0A2S6GTN7</accession>
<reference evidence="2 3" key="1">
    <citation type="submission" date="2018-02" db="EMBL/GenBank/DDBJ databases">
        <title>Genomic Encyclopedia of Archaeal and Bacterial Type Strains, Phase II (KMG-II): from individual species to whole genera.</title>
        <authorList>
            <person name="Goeker M."/>
        </authorList>
    </citation>
    <scope>NUCLEOTIDE SEQUENCE [LARGE SCALE GENOMIC DNA]</scope>
    <source>
        <strain evidence="2 3">YU 961-1</strain>
    </source>
</reference>
<feature type="domain" description="DUF6745" evidence="1">
    <location>
        <begin position="70"/>
        <end position="275"/>
    </location>
</feature>
<dbReference type="RefSeq" id="WP_245931239.1">
    <property type="nucleotide sequence ID" value="NZ_CP154825.1"/>
</dbReference>